<dbReference type="Gene3D" id="3.30.465.10">
    <property type="match status" value="1"/>
</dbReference>
<sequence length="494" mass="53551">MRQPLSRFITSLHQNPLIKSFSTTPARYAARVISRSPEFAKLTDADIQFFNSVLPTPGSVLTSSDDVAPYGVDWMKKYQARPGDNLTAVLRPSTTEQVSQILKHCNERKIAVVPQGGNTGLVGGSIPVFDEVVLSTQKMDGIYAFDEISGIVTCGAGAILEKLDLWLAEKGYMCPLDLGAKGSCHIGGNVATNAGLEIVLPDGRILDLLSTLRKDNTGTIGLITGVSILTPRRPSSVQVATLAAPSFEAVQQIYLKTRAALGEILSAYEFFDSGSAKLVAHHLPSVRHPFEQHPEFYVLIETQGSSEEHDAEKLSGLLTDLMDSGLVTDGALAQDTTQFHSMWKAREGIPEACSKEGGNLKYDLSVPVPALYSIVTDMRERLASKGLYKPDGSGQVSHVVGFGHLGDGNLHLNITQKGGVFHPEVADAVEPFVYELVKKQRGSISAEHGSGLMKAPYLTYSKGPENIRAMRQIKTLFDPNGIMNPYKYLPDHDS</sequence>
<evidence type="ECO:0000313" key="9">
    <source>
        <dbReference type="Proteomes" id="UP000319731"/>
    </source>
</evidence>
<dbReference type="InterPro" id="IPR036318">
    <property type="entry name" value="FAD-bd_PCMH-like_sf"/>
</dbReference>
<dbReference type="Gene3D" id="3.30.70.2740">
    <property type="match status" value="1"/>
</dbReference>
<dbReference type="InterPro" id="IPR006094">
    <property type="entry name" value="Oxid_FAD_bind_N"/>
</dbReference>
<dbReference type="FunFam" id="3.30.43.10:FF:000011">
    <property type="entry name" value="D-lactate dehydrogenase (Cytochrome)"/>
    <property type="match status" value="1"/>
</dbReference>
<dbReference type="GO" id="GO:0071949">
    <property type="term" value="F:FAD binding"/>
    <property type="evidence" value="ECO:0007669"/>
    <property type="project" value="InterPro"/>
</dbReference>
<accession>A0A507BYZ6</accession>
<dbReference type="FunFam" id="1.10.45.10:FF:000001">
    <property type="entry name" value="D-lactate dehydrogenase mitochondrial"/>
    <property type="match status" value="1"/>
</dbReference>
<keyword evidence="9" id="KW-1185">Reference proteome</keyword>
<dbReference type="InterPro" id="IPR051264">
    <property type="entry name" value="FAD-oxidored/transferase_4"/>
</dbReference>
<dbReference type="InterPro" id="IPR016167">
    <property type="entry name" value="FAD-bd_PCMH_sub1"/>
</dbReference>
<evidence type="ECO:0000259" key="7">
    <source>
        <dbReference type="PROSITE" id="PS51387"/>
    </source>
</evidence>
<dbReference type="PANTHER" id="PTHR43716:SF1">
    <property type="entry name" value="D-2-HYDROXYGLUTARATE DEHYDROGENASE, MITOCHONDRIAL"/>
    <property type="match status" value="1"/>
</dbReference>
<keyword evidence="5" id="KW-0560">Oxidoreductase</keyword>
<comment type="cofactor">
    <cofactor evidence="1">
        <name>FAD</name>
        <dbReference type="ChEBI" id="CHEBI:57692"/>
    </cofactor>
</comment>
<organism evidence="8 9">
    <name type="scientific">Synchytrium microbalum</name>
    <dbReference type="NCBI Taxonomy" id="1806994"/>
    <lineage>
        <taxon>Eukaryota</taxon>
        <taxon>Fungi</taxon>
        <taxon>Fungi incertae sedis</taxon>
        <taxon>Chytridiomycota</taxon>
        <taxon>Chytridiomycota incertae sedis</taxon>
        <taxon>Chytridiomycetes</taxon>
        <taxon>Synchytriales</taxon>
        <taxon>Synchytriaceae</taxon>
        <taxon>Synchytrium</taxon>
    </lineage>
</organism>
<dbReference type="InterPro" id="IPR016171">
    <property type="entry name" value="Vanillyl_alc_oxidase_C-sub2"/>
</dbReference>
<evidence type="ECO:0000256" key="5">
    <source>
        <dbReference type="ARBA" id="ARBA00023002"/>
    </source>
</evidence>
<dbReference type="AlphaFoldDB" id="A0A507BYZ6"/>
<dbReference type="STRING" id="1806994.A0A507BYZ6"/>
<gene>
    <name evidence="8" type="ORF">SmJEL517_g05951</name>
</gene>
<dbReference type="Gene3D" id="1.10.45.10">
    <property type="entry name" value="Vanillyl-alcohol Oxidase, Chain A, domain 4"/>
    <property type="match status" value="1"/>
</dbReference>
<evidence type="ECO:0000256" key="4">
    <source>
        <dbReference type="ARBA" id="ARBA00022827"/>
    </source>
</evidence>
<dbReference type="Pfam" id="PF02913">
    <property type="entry name" value="FAD-oxidase_C"/>
    <property type="match status" value="1"/>
</dbReference>
<proteinExistence type="inferred from homology"/>
<dbReference type="InterPro" id="IPR004113">
    <property type="entry name" value="FAD-bd_oxidored_4_C"/>
</dbReference>
<dbReference type="PANTHER" id="PTHR43716">
    <property type="entry name" value="D-2-HYDROXYGLUTARATE DEHYDROGENASE, MITOCHONDRIAL"/>
    <property type="match status" value="1"/>
</dbReference>
<dbReference type="Pfam" id="PF01565">
    <property type="entry name" value="FAD_binding_4"/>
    <property type="match status" value="1"/>
</dbReference>
<dbReference type="OrthoDB" id="5332616at2759"/>
<reference evidence="8 9" key="1">
    <citation type="journal article" date="2019" name="Sci. Rep.">
        <title>Comparative genomics of chytrid fungi reveal insights into the obligate biotrophic and pathogenic lifestyle of Synchytrium endobioticum.</title>
        <authorList>
            <person name="van de Vossenberg B.T.L.H."/>
            <person name="Warris S."/>
            <person name="Nguyen H.D.T."/>
            <person name="van Gent-Pelzer M.P.E."/>
            <person name="Joly D.L."/>
            <person name="van de Geest H.C."/>
            <person name="Bonants P.J.M."/>
            <person name="Smith D.S."/>
            <person name="Levesque C.A."/>
            <person name="van der Lee T.A.J."/>
        </authorList>
    </citation>
    <scope>NUCLEOTIDE SEQUENCE [LARGE SCALE GENOMIC DNA]</scope>
    <source>
        <strain evidence="8 9">JEL517</strain>
    </source>
</reference>
<dbReference type="Gene3D" id="3.30.70.2190">
    <property type="match status" value="1"/>
</dbReference>
<dbReference type="Gene3D" id="3.30.43.10">
    <property type="entry name" value="Uridine Diphospho-n-acetylenolpyruvylglucosamine Reductase, domain 2"/>
    <property type="match status" value="1"/>
</dbReference>
<dbReference type="SUPFAM" id="SSF55103">
    <property type="entry name" value="FAD-linked oxidases, C-terminal domain"/>
    <property type="match status" value="1"/>
</dbReference>
<dbReference type="SUPFAM" id="SSF56176">
    <property type="entry name" value="FAD-binding/transporter-associated domain-like"/>
    <property type="match status" value="1"/>
</dbReference>
<dbReference type="GO" id="GO:0005739">
    <property type="term" value="C:mitochondrion"/>
    <property type="evidence" value="ECO:0007669"/>
    <property type="project" value="TreeGrafter"/>
</dbReference>
<evidence type="ECO:0000313" key="8">
    <source>
        <dbReference type="EMBL" id="TPX30493.1"/>
    </source>
</evidence>
<dbReference type="InterPro" id="IPR016166">
    <property type="entry name" value="FAD-bd_PCMH"/>
</dbReference>
<keyword evidence="3" id="KW-0285">Flavoprotein</keyword>
<keyword evidence="4" id="KW-0274">FAD</keyword>
<evidence type="ECO:0000256" key="6">
    <source>
        <dbReference type="ARBA" id="ARBA00051436"/>
    </source>
</evidence>
<dbReference type="EMBL" id="QEAO01000068">
    <property type="protein sequence ID" value="TPX30493.1"/>
    <property type="molecule type" value="Genomic_DNA"/>
</dbReference>
<protein>
    <recommendedName>
        <fullName evidence="7">FAD-binding PCMH-type domain-containing protein</fullName>
    </recommendedName>
</protein>
<feature type="domain" description="FAD-binding PCMH-type" evidence="7">
    <location>
        <begin position="81"/>
        <end position="260"/>
    </location>
</feature>
<dbReference type="GeneID" id="42007174"/>
<dbReference type="InterPro" id="IPR016164">
    <property type="entry name" value="FAD-linked_Oxase-like_C"/>
</dbReference>
<dbReference type="FunFam" id="3.30.70.2190:FF:000001">
    <property type="entry name" value="D-2-hydroxyglutarate dehydrogenase mitochondrial"/>
    <property type="match status" value="1"/>
</dbReference>
<dbReference type="PROSITE" id="PS51387">
    <property type="entry name" value="FAD_PCMH"/>
    <property type="match status" value="1"/>
</dbReference>
<name>A0A507BYZ6_9FUNG</name>
<evidence type="ECO:0000256" key="1">
    <source>
        <dbReference type="ARBA" id="ARBA00001974"/>
    </source>
</evidence>
<dbReference type="GO" id="GO:0004458">
    <property type="term" value="F:D-lactate dehydrogenase (cytochrome) activity"/>
    <property type="evidence" value="ECO:0007669"/>
    <property type="project" value="UniProtKB-EC"/>
</dbReference>
<evidence type="ECO:0000256" key="3">
    <source>
        <dbReference type="ARBA" id="ARBA00022630"/>
    </source>
</evidence>
<comment type="similarity">
    <text evidence="2">Belongs to the FAD-binding oxidoreductase/transferase type 4 family.</text>
</comment>
<dbReference type="Proteomes" id="UP000319731">
    <property type="component" value="Unassembled WGS sequence"/>
</dbReference>
<dbReference type="InterPro" id="IPR016169">
    <property type="entry name" value="FAD-bd_PCMH_sub2"/>
</dbReference>
<dbReference type="RefSeq" id="XP_031022148.1">
    <property type="nucleotide sequence ID" value="XM_031171877.1"/>
</dbReference>
<evidence type="ECO:0000256" key="2">
    <source>
        <dbReference type="ARBA" id="ARBA00008000"/>
    </source>
</evidence>
<comment type="catalytic activity">
    <reaction evidence="6">
        <text>(R)-lactate + 2 Fe(III)-[cytochrome c] = 2 Fe(II)-[cytochrome c] + pyruvate + 2 H(+)</text>
        <dbReference type="Rhea" id="RHEA:13521"/>
        <dbReference type="Rhea" id="RHEA-COMP:10350"/>
        <dbReference type="Rhea" id="RHEA-COMP:14399"/>
        <dbReference type="ChEBI" id="CHEBI:15361"/>
        <dbReference type="ChEBI" id="CHEBI:15378"/>
        <dbReference type="ChEBI" id="CHEBI:16004"/>
        <dbReference type="ChEBI" id="CHEBI:29033"/>
        <dbReference type="ChEBI" id="CHEBI:29034"/>
        <dbReference type="EC" id="1.1.2.4"/>
    </reaction>
</comment>
<comment type="caution">
    <text evidence="8">The sequence shown here is derived from an EMBL/GenBank/DDBJ whole genome shotgun (WGS) entry which is preliminary data.</text>
</comment>